<proteinExistence type="inferred from homology"/>
<dbReference type="SUPFAM" id="SSF56935">
    <property type="entry name" value="Porins"/>
    <property type="match status" value="1"/>
</dbReference>
<dbReference type="InterPro" id="IPR010104">
    <property type="entry name" value="TonB_rcpt_bac"/>
</dbReference>
<dbReference type="EMBL" id="BAABWN010000011">
    <property type="protein sequence ID" value="GAA6169354.1"/>
    <property type="molecule type" value="Genomic_DNA"/>
</dbReference>
<sequence length="942" mass="102521">MPLDNNYGFVQKSFKRSALSVAVCSALYCGAHVSAQEQEVDAVDAEGAPLEEVVVTGIRGSLIRAQEIKSGSSSIVEALSAEDIGKLPDSSIAESLARLPGLAGERRNGRTSGLSVRGFKEDFVGTTLNGRELLGIGDNRGVEFDLYPSEILTGAVIYKTPDASLAAVGVGGTVDLRTARPLDVDPTLSVNASLETNRLKSPNPDFDDDGHRYAINFVDKFADDTIGIALAVASTESPLHREQFETWGYEPNGPNGELVPTGANTFAISQVLERDTFSGVFQYRPNHKLDLTVDALYIDFANSGITRGFIEQLPFGTLTSADGDFGRSGTTSGFDPVIRTDPLTNTGELKTFGFNLDYEFNDRWSMKLDVAHSEADKVDQRAESYAGTGRSGLAEANQTTRDFLVTENGVEFSGSSTDFSDFDLVRLAGPQAWGGGLVAFQDQFTGHGVDGVNYFNAQDGFINEATFEEELDSVRLEATRFFEDGLITAVNFGVQYSDRSKSKVNFGAFLTAPTFPFDAPIPEEFREGLTDLSFAGLGSVVAYDALGLIESGFYDTISADLLEASRVADTYTIEEEITTGFVKLDFDTQLFGINVFGNVGVQAIFTDQNATGFSGVRDESGLIQLSPANGGASYSNVLPSLNMNFEITPSHIVRAAVSKVITRPRFDDLRPGGAIGFRFNLNEVSQSTPENGPWFSNSGNPELRPLEADQFDLTYDWYFAADGYLSAGFFYKDLVNWHRNGTEIVDFTPFFLPDVHFVVDPATGEEVGPATFEGVNTFREDGLTGQVDGIELVANVPLYTFSEALDGFGIVFSSAFSNGELDDGSAVPGLSEKVYQLTAYYERNGFEFRIAGTKRSEFESEQRGGSNSLEVVDRQPVELWDAQVSYDFSESSISSLHGLRVSLQAQNLTEEDDVNADEADARQVFRAQRFGTNYILNFNYSF</sequence>
<comment type="caution">
    <text evidence="7">The sequence shown here is derived from an EMBL/GenBank/DDBJ whole genome shotgun (WGS) entry which is preliminary data.</text>
</comment>
<dbReference type="PANTHER" id="PTHR40980">
    <property type="entry name" value="PLUG DOMAIN-CONTAINING PROTEIN"/>
    <property type="match status" value="1"/>
</dbReference>
<keyword evidence="7" id="KW-0675">Receptor</keyword>
<gene>
    <name evidence="7" type="ORF">NBRC116591_31650</name>
</gene>
<feature type="domain" description="TonB-dependent receptor plug" evidence="6">
    <location>
        <begin position="72"/>
        <end position="166"/>
    </location>
</feature>
<reference evidence="7 8" key="1">
    <citation type="submission" date="2024-04" db="EMBL/GenBank/DDBJ databases">
        <title>Draft genome sequence of Sessilibacter corallicola NBRC 116591.</title>
        <authorList>
            <person name="Miyakawa T."/>
            <person name="Kusuya Y."/>
            <person name="Miura T."/>
        </authorList>
    </citation>
    <scope>NUCLEOTIDE SEQUENCE [LARGE SCALE GENOMIC DNA]</scope>
    <source>
        <strain evidence="7 8">KU-00831-HH</strain>
    </source>
</reference>
<dbReference type="InterPro" id="IPR000531">
    <property type="entry name" value="Beta-barrel_TonB"/>
</dbReference>
<dbReference type="Pfam" id="PF07715">
    <property type="entry name" value="Plug"/>
    <property type="match status" value="1"/>
</dbReference>
<keyword evidence="3" id="KW-0998">Cell outer membrane</keyword>
<dbReference type="InterPro" id="IPR012910">
    <property type="entry name" value="Plug_dom"/>
</dbReference>
<comment type="subcellular location">
    <subcellularLocation>
        <location evidence="1 4">Cell outer membrane</location>
    </subcellularLocation>
</comment>
<dbReference type="InterPro" id="IPR037066">
    <property type="entry name" value="Plug_dom_sf"/>
</dbReference>
<evidence type="ECO:0000256" key="1">
    <source>
        <dbReference type="ARBA" id="ARBA00004442"/>
    </source>
</evidence>
<protein>
    <submittedName>
        <fullName evidence="7">TonB-dependent receptor</fullName>
    </submittedName>
</protein>
<accession>A0ABQ0ACH4</accession>
<organism evidence="7 8">
    <name type="scientific">Sessilibacter corallicola</name>
    <dbReference type="NCBI Taxonomy" id="2904075"/>
    <lineage>
        <taxon>Bacteria</taxon>
        <taxon>Pseudomonadati</taxon>
        <taxon>Pseudomonadota</taxon>
        <taxon>Gammaproteobacteria</taxon>
        <taxon>Cellvibrionales</taxon>
        <taxon>Cellvibrionaceae</taxon>
        <taxon>Sessilibacter</taxon>
    </lineage>
</organism>
<keyword evidence="4" id="KW-0798">TonB box</keyword>
<dbReference type="NCBIfam" id="TIGR01782">
    <property type="entry name" value="TonB-Xanth-Caul"/>
    <property type="match status" value="1"/>
</dbReference>
<evidence type="ECO:0000259" key="6">
    <source>
        <dbReference type="Pfam" id="PF07715"/>
    </source>
</evidence>
<dbReference type="InterPro" id="IPR036942">
    <property type="entry name" value="Beta-barrel_TonB_sf"/>
</dbReference>
<feature type="domain" description="TonB-dependent receptor-like beta-barrel" evidence="5">
    <location>
        <begin position="317"/>
        <end position="908"/>
    </location>
</feature>
<name>A0ABQ0ACH4_9GAMM</name>
<dbReference type="RefSeq" id="WP_233089847.1">
    <property type="nucleotide sequence ID" value="NZ_BAABWN010000011.1"/>
</dbReference>
<keyword evidence="2 4" id="KW-0472">Membrane</keyword>
<evidence type="ECO:0000259" key="5">
    <source>
        <dbReference type="Pfam" id="PF00593"/>
    </source>
</evidence>
<evidence type="ECO:0000313" key="8">
    <source>
        <dbReference type="Proteomes" id="UP001465153"/>
    </source>
</evidence>
<dbReference type="Proteomes" id="UP001465153">
    <property type="component" value="Unassembled WGS sequence"/>
</dbReference>
<comment type="similarity">
    <text evidence="4">Belongs to the TonB-dependent receptor family.</text>
</comment>
<keyword evidence="8" id="KW-1185">Reference proteome</keyword>
<evidence type="ECO:0000256" key="3">
    <source>
        <dbReference type="ARBA" id="ARBA00023237"/>
    </source>
</evidence>
<dbReference type="Gene3D" id="2.170.130.10">
    <property type="entry name" value="TonB-dependent receptor, plug domain"/>
    <property type="match status" value="1"/>
</dbReference>
<dbReference type="Gene3D" id="2.40.170.20">
    <property type="entry name" value="TonB-dependent receptor, beta-barrel domain"/>
    <property type="match status" value="1"/>
</dbReference>
<evidence type="ECO:0000256" key="2">
    <source>
        <dbReference type="ARBA" id="ARBA00023136"/>
    </source>
</evidence>
<evidence type="ECO:0000313" key="7">
    <source>
        <dbReference type="EMBL" id="GAA6169354.1"/>
    </source>
</evidence>
<dbReference type="Pfam" id="PF00593">
    <property type="entry name" value="TonB_dep_Rec_b-barrel"/>
    <property type="match status" value="1"/>
</dbReference>
<evidence type="ECO:0000256" key="4">
    <source>
        <dbReference type="RuleBase" id="RU003357"/>
    </source>
</evidence>
<dbReference type="PANTHER" id="PTHR40980:SF3">
    <property type="entry name" value="TONB-DEPENDENT RECEPTOR-LIKE BETA-BARREL DOMAIN-CONTAINING PROTEIN"/>
    <property type="match status" value="1"/>
</dbReference>